<keyword evidence="4 5" id="KW-0862">Zinc</keyword>
<dbReference type="PROSITE" id="PS00518">
    <property type="entry name" value="ZF_RING_1"/>
    <property type="match status" value="1"/>
</dbReference>
<feature type="compositionally biased region" description="Low complexity" evidence="6">
    <location>
        <begin position="448"/>
        <end position="471"/>
    </location>
</feature>
<dbReference type="GO" id="GO:0008270">
    <property type="term" value="F:zinc ion binding"/>
    <property type="evidence" value="ECO:0007669"/>
    <property type="project" value="UniProtKB-KW"/>
</dbReference>
<dbReference type="InterPro" id="IPR017907">
    <property type="entry name" value="Znf_RING_CS"/>
</dbReference>
<comment type="caution">
    <text evidence="9">The sequence shown here is derived from an EMBL/GenBank/DDBJ whole genome shotgun (WGS) entry which is preliminary data.</text>
</comment>
<dbReference type="PANTHER" id="PTHR11224">
    <property type="entry name" value="MAKORIN-RELATED"/>
    <property type="match status" value="1"/>
</dbReference>
<dbReference type="Gene3D" id="3.30.1370.210">
    <property type="match status" value="1"/>
</dbReference>
<feature type="region of interest" description="Disordered" evidence="6">
    <location>
        <begin position="274"/>
        <end position="325"/>
    </location>
</feature>
<feature type="domain" description="RING-type" evidence="7">
    <location>
        <begin position="77"/>
        <end position="128"/>
    </location>
</feature>
<dbReference type="OMA" id="LCCICYE"/>
<dbReference type="Gene3D" id="3.30.40.10">
    <property type="entry name" value="Zinc/RING finger domain, C3HC4 (zinc finger)"/>
    <property type="match status" value="1"/>
</dbReference>
<name>A0A1M2VFL5_TRAPU</name>
<dbReference type="SMART" id="SM00356">
    <property type="entry name" value="ZnF_C3H1"/>
    <property type="match status" value="2"/>
</dbReference>
<dbReference type="EMBL" id="MNAD01001313">
    <property type="protein sequence ID" value="OJT06385.1"/>
    <property type="molecule type" value="Genomic_DNA"/>
</dbReference>
<evidence type="ECO:0000259" key="7">
    <source>
        <dbReference type="PROSITE" id="PS50089"/>
    </source>
</evidence>
<accession>A0A1M2VFL5</accession>
<dbReference type="Pfam" id="PF14608">
    <property type="entry name" value="zf-CCCH_2"/>
    <property type="match status" value="2"/>
</dbReference>
<evidence type="ECO:0008006" key="11">
    <source>
        <dbReference type="Google" id="ProtNLM"/>
    </source>
</evidence>
<dbReference type="Proteomes" id="UP000184267">
    <property type="component" value="Unassembled WGS sequence"/>
</dbReference>
<sequence length="594" mass="65117">MTLPLAGLTTDRGCYAGDQCKFLHGETERLTPYDKNKPCKFYAAGYCRRGEKCWFLHADPTKVGKTSEPEEEDENVCTICYDKPETFGLLAGCSHVFCITCIKNWRETQGKSEDIVQAGTTKTCPMCRTSSRFVTPSAFFYAEGHPMKAEVIDKYKASMARVKCRYFERSKASERSCPFGRDCFYKHENPDGTPYVFEHGAAYYMERRALRFRGSFGDDAFSLDVVEHVESMLNTISQVFGTSREMQRAILESVAAEFGVDSLPPMYRLEEFEEAEEPAAAPAPLPEAIDGGSETGNDSVAIFASGPDIDDEPTLESLEEDEGWNPAPLDLESIVPPRQPTANSSLDPTIPEFVPSFLRASTSQLPGPSYELDWLRPLPSGPSTASGSQLVEQPEDLALRSDIHSQLQGVRSATSYLRGRIDAINALILQESSPPTPPFDASTLLLNPPSSDAQAQPAIAQQDAPADVQPATSEPALVQDADPPFMTDGRGRVVWSSTTSSRGREGRRGRAASSSAMVPPHLKSSPDVLAPEDRAAPSRHDSPAQRTSQRLIRQRSLPSVGPSSDIEELEVPRPAEFVTDGRGRVVFASLNDDR</sequence>
<feature type="compositionally biased region" description="Acidic residues" evidence="6">
    <location>
        <begin position="308"/>
        <end position="323"/>
    </location>
</feature>
<protein>
    <recommendedName>
        <fullName evidence="11">RING-type E3 ubiquitin transferase</fullName>
    </recommendedName>
</protein>
<feature type="domain" description="C3H1-type" evidence="8">
    <location>
        <begin position="158"/>
        <end position="190"/>
    </location>
</feature>
<evidence type="ECO:0000259" key="8">
    <source>
        <dbReference type="PROSITE" id="PS50103"/>
    </source>
</evidence>
<dbReference type="InterPro" id="IPR018957">
    <property type="entry name" value="Znf_C3HC4_RING-type"/>
</dbReference>
<feature type="domain" description="C3H1-type" evidence="8">
    <location>
        <begin position="33"/>
        <end position="60"/>
    </location>
</feature>
<dbReference type="InterPro" id="IPR045072">
    <property type="entry name" value="MKRN-like"/>
</dbReference>
<dbReference type="GO" id="GO:0061630">
    <property type="term" value="F:ubiquitin protein ligase activity"/>
    <property type="evidence" value="ECO:0007669"/>
    <property type="project" value="InterPro"/>
</dbReference>
<dbReference type="Pfam" id="PF00097">
    <property type="entry name" value="zf-C3HC4"/>
    <property type="match status" value="1"/>
</dbReference>
<feature type="compositionally biased region" description="Low complexity" evidence="6">
    <location>
        <begin position="278"/>
        <end position="288"/>
    </location>
</feature>
<feature type="region of interest" description="Disordered" evidence="6">
    <location>
        <begin position="432"/>
        <end position="574"/>
    </location>
</feature>
<evidence type="ECO:0000256" key="6">
    <source>
        <dbReference type="SAM" id="MobiDB-lite"/>
    </source>
</evidence>
<keyword evidence="2 5" id="KW-0479">Metal-binding</keyword>
<gene>
    <name evidence="9" type="ORF">TRAPUB_2759</name>
</gene>
<keyword evidence="10" id="KW-1185">Reference proteome</keyword>
<dbReference type="SMART" id="SM00184">
    <property type="entry name" value="RING"/>
    <property type="match status" value="1"/>
</dbReference>
<evidence type="ECO:0000256" key="2">
    <source>
        <dbReference type="ARBA" id="ARBA00022723"/>
    </source>
</evidence>
<dbReference type="OrthoDB" id="250836at2759"/>
<dbReference type="InterPro" id="IPR001841">
    <property type="entry name" value="Znf_RING"/>
</dbReference>
<dbReference type="AlphaFoldDB" id="A0A1M2VFL5"/>
<organism evidence="9 10">
    <name type="scientific">Trametes pubescens</name>
    <name type="common">White-rot fungus</name>
    <dbReference type="NCBI Taxonomy" id="154538"/>
    <lineage>
        <taxon>Eukaryota</taxon>
        <taxon>Fungi</taxon>
        <taxon>Dikarya</taxon>
        <taxon>Basidiomycota</taxon>
        <taxon>Agaricomycotina</taxon>
        <taxon>Agaricomycetes</taxon>
        <taxon>Polyporales</taxon>
        <taxon>Polyporaceae</taxon>
        <taxon>Trametes</taxon>
    </lineage>
</organism>
<dbReference type="PANTHER" id="PTHR11224:SF10">
    <property type="entry name" value="IP09428P-RELATED"/>
    <property type="match status" value="1"/>
</dbReference>
<feature type="zinc finger region" description="C3H1-type" evidence="5">
    <location>
        <begin position="33"/>
        <end position="60"/>
    </location>
</feature>
<keyword evidence="1" id="KW-0808">Transferase</keyword>
<dbReference type="PROSITE" id="PS50089">
    <property type="entry name" value="ZF_RING_2"/>
    <property type="match status" value="1"/>
</dbReference>
<dbReference type="PROSITE" id="PS50103">
    <property type="entry name" value="ZF_C3H1"/>
    <property type="match status" value="2"/>
</dbReference>
<evidence type="ECO:0000256" key="3">
    <source>
        <dbReference type="ARBA" id="ARBA00022771"/>
    </source>
</evidence>
<dbReference type="InterPro" id="IPR000571">
    <property type="entry name" value="Znf_CCCH"/>
</dbReference>
<dbReference type="SUPFAM" id="SSF57850">
    <property type="entry name" value="RING/U-box"/>
    <property type="match status" value="1"/>
</dbReference>
<evidence type="ECO:0000313" key="10">
    <source>
        <dbReference type="Proteomes" id="UP000184267"/>
    </source>
</evidence>
<dbReference type="InterPro" id="IPR013083">
    <property type="entry name" value="Znf_RING/FYVE/PHD"/>
</dbReference>
<dbReference type="STRING" id="154538.A0A1M2VFL5"/>
<dbReference type="GO" id="GO:0000209">
    <property type="term" value="P:protein polyubiquitination"/>
    <property type="evidence" value="ECO:0007669"/>
    <property type="project" value="InterPro"/>
</dbReference>
<dbReference type="InterPro" id="IPR036855">
    <property type="entry name" value="Znf_CCCH_sf"/>
</dbReference>
<dbReference type="Pfam" id="PF00642">
    <property type="entry name" value="zf-CCCH"/>
    <property type="match status" value="1"/>
</dbReference>
<dbReference type="SUPFAM" id="SSF90229">
    <property type="entry name" value="CCCH zinc finger"/>
    <property type="match status" value="1"/>
</dbReference>
<proteinExistence type="predicted"/>
<evidence type="ECO:0000256" key="4">
    <source>
        <dbReference type="ARBA" id="ARBA00022833"/>
    </source>
</evidence>
<reference evidence="9 10" key="1">
    <citation type="submission" date="2016-10" db="EMBL/GenBank/DDBJ databases">
        <title>Genome sequence of the basidiomycete white-rot fungus Trametes pubescens.</title>
        <authorList>
            <person name="Makela M.R."/>
            <person name="Granchi Z."/>
            <person name="Peng M."/>
            <person name="De Vries R.P."/>
            <person name="Grigoriev I."/>
            <person name="Riley R."/>
            <person name="Hilden K."/>
        </authorList>
    </citation>
    <scope>NUCLEOTIDE SEQUENCE [LARGE SCALE GENOMIC DNA]</scope>
    <source>
        <strain evidence="9 10">FBCC735</strain>
    </source>
</reference>
<feature type="compositionally biased region" description="Basic and acidic residues" evidence="6">
    <location>
        <begin position="531"/>
        <end position="543"/>
    </location>
</feature>
<evidence type="ECO:0000256" key="5">
    <source>
        <dbReference type="PROSITE-ProRule" id="PRU00723"/>
    </source>
</evidence>
<feature type="zinc finger region" description="C3H1-type" evidence="5">
    <location>
        <begin position="158"/>
        <end position="190"/>
    </location>
</feature>
<evidence type="ECO:0000313" key="9">
    <source>
        <dbReference type="EMBL" id="OJT06385.1"/>
    </source>
</evidence>
<evidence type="ECO:0000256" key="1">
    <source>
        <dbReference type="ARBA" id="ARBA00022679"/>
    </source>
</evidence>
<keyword evidence="3 5" id="KW-0863">Zinc-finger</keyword>